<evidence type="ECO:0000313" key="3">
    <source>
        <dbReference type="Proteomes" id="UP001287286"/>
    </source>
</evidence>
<keyword evidence="1" id="KW-0472">Membrane</keyword>
<protein>
    <submittedName>
        <fullName evidence="2">Uncharacterized protein</fullName>
    </submittedName>
</protein>
<keyword evidence="1" id="KW-0812">Transmembrane</keyword>
<feature type="transmembrane region" description="Helical" evidence="1">
    <location>
        <begin position="150"/>
        <end position="167"/>
    </location>
</feature>
<name>A0ABR0BCI3_PURLI</name>
<feature type="transmembrane region" description="Helical" evidence="1">
    <location>
        <begin position="94"/>
        <end position="113"/>
    </location>
</feature>
<sequence>MEPETWGVFWNNNLARLEDRSRWNKPFHRNIAAGFGEFSTLPFLVTETTGKMGYWKDFYLGSQGSPHDTEPTHNPWALNYARPSSFTINSTLGYIFWSSLLNWQVLYIAQLFSRDNERVRQAVGVSGYFVLNNLLHSLFVILFVHSCFRWAEGILLLNFVNLSVLRFRHRALPLQVHLPAISLPQSWTFFALYWNGFMMVRDQPLIASRVAGGIFIWALLGYGILSLGAFKDAALSICLSIISVAIGIGQIERLGSMPEVVSPFIIGALLVLATSIQLCGTWPDCRWAGRSVRTRSTVDHKDHQFN</sequence>
<dbReference type="Pfam" id="PF08611">
    <property type="entry name" value="DUF1774"/>
    <property type="match status" value="1"/>
</dbReference>
<gene>
    <name evidence="2" type="ORF">Purlil1_13999</name>
</gene>
<dbReference type="PANTHER" id="PTHR37992">
    <property type="entry name" value="EXPRESSED PROTEIN"/>
    <property type="match status" value="1"/>
</dbReference>
<feature type="transmembrane region" description="Helical" evidence="1">
    <location>
        <begin position="174"/>
        <end position="194"/>
    </location>
</feature>
<evidence type="ECO:0000313" key="2">
    <source>
        <dbReference type="EMBL" id="KAK4065940.1"/>
    </source>
</evidence>
<feature type="transmembrane region" description="Helical" evidence="1">
    <location>
        <begin position="125"/>
        <end position="144"/>
    </location>
</feature>
<feature type="transmembrane region" description="Helical" evidence="1">
    <location>
        <begin position="232"/>
        <end position="251"/>
    </location>
</feature>
<reference evidence="2 3" key="1">
    <citation type="journal article" date="2024" name="Microbiol. Resour. Announc.">
        <title>Genome annotations for the ascomycete fungi Trichoderma harzianum, Trichoderma aggressivum, and Purpureocillium lilacinum.</title>
        <authorList>
            <person name="Beijen E.P.W."/>
            <person name="Ohm R.A."/>
        </authorList>
    </citation>
    <scope>NUCLEOTIDE SEQUENCE [LARGE SCALE GENOMIC DNA]</scope>
    <source>
        <strain evidence="2 3">CBS 150709</strain>
    </source>
</reference>
<feature type="transmembrane region" description="Helical" evidence="1">
    <location>
        <begin position="206"/>
        <end position="225"/>
    </location>
</feature>
<dbReference type="EMBL" id="JAWRVI010000404">
    <property type="protein sequence ID" value="KAK4065940.1"/>
    <property type="molecule type" value="Genomic_DNA"/>
</dbReference>
<dbReference type="InterPro" id="IPR013920">
    <property type="entry name" value="DUF1774_fun"/>
</dbReference>
<proteinExistence type="predicted"/>
<keyword evidence="1" id="KW-1133">Transmembrane helix</keyword>
<dbReference type="PANTHER" id="PTHR37992:SF1">
    <property type="entry name" value="DUF1774-DOMAIN-CONTAINING PROTEIN"/>
    <property type="match status" value="1"/>
</dbReference>
<evidence type="ECO:0000256" key="1">
    <source>
        <dbReference type="SAM" id="Phobius"/>
    </source>
</evidence>
<comment type="caution">
    <text evidence="2">The sequence shown here is derived from an EMBL/GenBank/DDBJ whole genome shotgun (WGS) entry which is preliminary data.</text>
</comment>
<accession>A0ABR0BCI3</accession>
<dbReference type="Proteomes" id="UP001287286">
    <property type="component" value="Unassembled WGS sequence"/>
</dbReference>
<keyword evidence="3" id="KW-1185">Reference proteome</keyword>
<feature type="transmembrane region" description="Helical" evidence="1">
    <location>
        <begin position="263"/>
        <end position="283"/>
    </location>
</feature>
<organism evidence="2 3">
    <name type="scientific">Purpureocillium lilacinum</name>
    <name type="common">Paecilomyces lilacinus</name>
    <dbReference type="NCBI Taxonomy" id="33203"/>
    <lineage>
        <taxon>Eukaryota</taxon>
        <taxon>Fungi</taxon>
        <taxon>Dikarya</taxon>
        <taxon>Ascomycota</taxon>
        <taxon>Pezizomycotina</taxon>
        <taxon>Sordariomycetes</taxon>
        <taxon>Hypocreomycetidae</taxon>
        <taxon>Hypocreales</taxon>
        <taxon>Ophiocordycipitaceae</taxon>
        <taxon>Purpureocillium</taxon>
    </lineage>
</organism>